<dbReference type="Pfam" id="PF00874">
    <property type="entry name" value="PRD"/>
    <property type="match status" value="2"/>
</dbReference>
<dbReference type="InterPro" id="IPR011608">
    <property type="entry name" value="PRD"/>
</dbReference>
<keyword evidence="2" id="KW-0694">RNA-binding</keyword>
<evidence type="ECO:0000256" key="5">
    <source>
        <dbReference type="ARBA" id="ARBA00023163"/>
    </source>
</evidence>
<dbReference type="SMART" id="SM01061">
    <property type="entry name" value="CAT_RBD"/>
    <property type="match status" value="1"/>
</dbReference>
<dbReference type="NCBIfam" id="NF046042">
    <property type="entry name" value="LicT"/>
    <property type="match status" value="1"/>
</dbReference>
<evidence type="ECO:0000256" key="3">
    <source>
        <dbReference type="ARBA" id="ARBA00023015"/>
    </source>
</evidence>
<sequence length="280" mass="33110">MIIQKILNNNVVITLDANQQEQIVMGRGIAFKRKIGDSISEEQVDQVFRLANQDTSQKFQELLGELPLEVMQLSDEVIKYAKTKLGRKLNDTIFISLTDHLHTALERMNQGIQVRNFLLWDIKRFFPDEFFIGTKALEMVKEKFDVQLPEDEAGFIALHLINAEMDEEVGNVYELTKIMQEITNIVKYYFKITFNEDSVYFYRFSTHLKFFSYRLLNHKEFHDEEDDELYEVIKKKYRNAYNCVNKIADFLAANYHYTISKEEKMYLIIHIARVVQTNSE</sequence>
<evidence type="ECO:0000256" key="4">
    <source>
        <dbReference type="ARBA" id="ARBA00023159"/>
    </source>
</evidence>
<keyword evidence="4" id="KW-0010">Activator</keyword>
<name>A0A1E5GJ64_9ENTE</name>
<dbReference type="InterPro" id="IPR050661">
    <property type="entry name" value="BglG_antiterminators"/>
</dbReference>
<dbReference type="SUPFAM" id="SSF63520">
    <property type="entry name" value="PTS-regulatory domain, PRD"/>
    <property type="match status" value="2"/>
</dbReference>
<dbReference type="InterPro" id="IPR001550">
    <property type="entry name" value="Transcrpt_antitermin_CS"/>
</dbReference>
<reference evidence="9" key="1">
    <citation type="submission" date="2016-09" db="EMBL/GenBank/DDBJ databases">
        <authorList>
            <person name="Gulvik C.A."/>
        </authorList>
    </citation>
    <scope>NUCLEOTIDE SEQUENCE [LARGE SCALE GENOMIC DNA]</scope>
    <source>
        <strain evidence="9">LMG 8895</strain>
    </source>
</reference>
<dbReference type="AlphaFoldDB" id="A0A1E5GJ64"/>
<evidence type="ECO:0000256" key="6">
    <source>
        <dbReference type="ARBA" id="ARBA00038510"/>
    </source>
</evidence>
<keyword evidence="1" id="KW-0677">Repeat</keyword>
<feature type="domain" description="PRD" evidence="7">
    <location>
        <begin position="171"/>
        <end position="280"/>
    </location>
</feature>
<evidence type="ECO:0000313" key="8">
    <source>
        <dbReference type="EMBL" id="OEG12763.1"/>
    </source>
</evidence>
<dbReference type="SUPFAM" id="SSF50151">
    <property type="entry name" value="SacY-like RNA-binding domain"/>
    <property type="match status" value="1"/>
</dbReference>
<keyword evidence="5" id="KW-0804">Transcription</keyword>
<dbReference type="RefSeq" id="WP_069663905.1">
    <property type="nucleotide sequence ID" value="NZ_JBHUJJ010000001.1"/>
</dbReference>
<evidence type="ECO:0000256" key="1">
    <source>
        <dbReference type="ARBA" id="ARBA00022737"/>
    </source>
</evidence>
<dbReference type="PROSITE" id="PS00654">
    <property type="entry name" value="PRD_1"/>
    <property type="match status" value="1"/>
</dbReference>
<dbReference type="OrthoDB" id="9813552at2"/>
<dbReference type="Gene3D" id="2.30.24.10">
    <property type="entry name" value="CAT RNA-binding domain"/>
    <property type="match status" value="1"/>
</dbReference>
<proteinExistence type="inferred from homology"/>
<keyword evidence="9" id="KW-1185">Reference proteome</keyword>
<evidence type="ECO:0000259" key="7">
    <source>
        <dbReference type="PROSITE" id="PS51372"/>
    </source>
</evidence>
<dbReference type="InterPro" id="IPR004341">
    <property type="entry name" value="CAT_RNA-bd_dom"/>
</dbReference>
<dbReference type="GO" id="GO:0003723">
    <property type="term" value="F:RNA binding"/>
    <property type="evidence" value="ECO:0007669"/>
    <property type="project" value="UniProtKB-KW"/>
</dbReference>
<gene>
    <name evidence="8" type="ORF">BCR25_19485</name>
</gene>
<keyword evidence="3" id="KW-0805">Transcription regulation</keyword>
<dbReference type="GO" id="GO:0045893">
    <property type="term" value="P:positive regulation of DNA-templated transcription"/>
    <property type="evidence" value="ECO:0007669"/>
    <property type="project" value="InterPro"/>
</dbReference>
<organism evidence="8 9">
    <name type="scientific">Enterococcus termitis</name>
    <dbReference type="NCBI Taxonomy" id="332950"/>
    <lineage>
        <taxon>Bacteria</taxon>
        <taxon>Bacillati</taxon>
        <taxon>Bacillota</taxon>
        <taxon>Bacilli</taxon>
        <taxon>Lactobacillales</taxon>
        <taxon>Enterococcaceae</taxon>
        <taxon>Enterococcus</taxon>
    </lineage>
</organism>
<comment type="caution">
    <text evidence="8">The sequence shown here is derived from an EMBL/GenBank/DDBJ whole genome shotgun (WGS) entry which is preliminary data.</text>
</comment>
<dbReference type="PROSITE" id="PS51372">
    <property type="entry name" value="PRD_2"/>
    <property type="match status" value="2"/>
</dbReference>
<comment type="similarity">
    <text evidence="6">Belongs to the transcriptional antiterminator BglG family.</text>
</comment>
<dbReference type="PANTHER" id="PTHR30185:SF15">
    <property type="entry name" value="CRYPTIC BETA-GLUCOSIDE BGL OPERON ANTITERMINATOR"/>
    <property type="match status" value="1"/>
</dbReference>
<dbReference type="Gene3D" id="1.10.1790.10">
    <property type="entry name" value="PRD domain"/>
    <property type="match status" value="2"/>
</dbReference>
<dbReference type="InterPro" id="IPR036650">
    <property type="entry name" value="CAT_RNA-bd_dom_sf"/>
</dbReference>
<dbReference type="EMBL" id="MIJY01000028">
    <property type="protein sequence ID" value="OEG12763.1"/>
    <property type="molecule type" value="Genomic_DNA"/>
</dbReference>
<protein>
    <submittedName>
        <fullName evidence="8">Transcription antiterminator LicT</fullName>
    </submittedName>
</protein>
<dbReference type="PANTHER" id="PTHR30185">
    <property type="entry name" value="CRYPTIC BETA-GLUCOSIDE BGL OPERON ANTITERMINATOR"/>
    <property type="match status" value="1"/>
</dbReference>
<dbReference type="Proteomes" id="UP000095094">
    <property type="component" value="Unassembled WGS sequence"/>
</dbReference>
<dbReference type="InterPro" id="IPR036634">
    <property type="entry name" value="PRD_sf"/>
</dbReference>
<evidence type="ECO:0000313" key="9">
    <source>
        <dbReference type="Proteomes" id="UP000095094"/>
    </source>
</evidence>
<feature type="domain" description="PRD" evidence="7">
    <location>
        <begin position="65"/>
        <end position="170"/>
    </location>
</feature>
<accession>A0A1E5GJ64</accession>
<evidence type="ECO:0000256" key="2">
    <source>
        <dbReference type="ARBA" id="ARBA00022884"/>
    </source>
</evidence>
<dbReference type="Pfam" id="PF03123">
    <property type="entry name" value="CAT_RBD"/>
    <property type="match status" value="1"/>
</dbReference>